<organism evidence="1 2">
    <name type="scientific">Carboxydichorda subterranea</name>
    <dbReference type="NCBI Taxonomy" id="3109565"/>
    <lineage>
        <taxon>Bacteria</taxon>
        <taxon>Bacillati</taxon>
        <taxon>Bacillota</taxon>
        <taxon>Limnochordia</taxon>
        <taxon>Limnochordales</taxon>
        <taxon>Geochordaceae</taxon>
        <taxon>Carboxydichorda</taxon>
    </lineage>
</organism>
<name>A0ABZ1BVE9_9FIRM</name>
<keyword evidence="2" id="KW-1185">Reference proteome</keyword>
<dbReference type="Proteomes" id="UP001332192">
    <property type="component" value="Chromosome"/>
</dbReference>
<dbReference type="Gene3D" id="3.40.50.1000">
    <property type="entry name" value="HAD superfamily/HAD-like"/>
    <property type="match status" value="1"/>
</dbReference>
<dbReference type="InterPro" id="IPR023214">
    <property type="entry name" value="HAD_sf"/>
</dbReference>
<protein>
    <submittedName>
        <fullName evidence="1">Uncharacterized protein</fullName>
    </submittedName>
</protein>
<accession>A0ABZ1BVE9</accession>
<evidence type="ECO:0000313" key="1">
    <source>
        <dbReference type="EMBL" id="WRP16475.1"/>
    </source>
</evidence>
<evidence type="ECO:0000313" key="2">
    <source>
        <dbReference type="Proteomes" id="UP001332192"/>
    </source>
</evidence>
<sequence length="146" mass="15943">MVSTVVLVADELVDRQPRDQLARSLARVAYESAKHRRVWVVGPPGLVPASPPEGGAWEHAESLSDLPPLAAGRGSTVLVVGGRPERSIRWANRHRLKSVLVVPEPGEDQQPGSLDEAPDFVLESVEDVLGLIRRIEREEGDFEGTE</sequence>
<dbReference type="EMBL" id="CP141615">
    <property type="protein sequence ID" value="WRP16475.1"/>
    <property type="molecule type" value="Genomic_DNA"/>
</dbReference>
<reference evidence="1 2" key="1">
    <citation type="journal article" date="2024" name="Front. Microbiol.">
        <title>Novel thermophilic genera Geochorda gen. nov. and Carboxydochorda gen. nov. from the deep terrestrial subsurface reveal the ecophysiological diversity in the class Limnochordia.</title>
        <authorList>
            <person name="Karnachuk O.V."/>
            <person name="Lukina A.P."/>
            <person name="Avakyan M.R."/>
            <person name="Kadnikov V.V."/>
            <person name="Begmatov S."/>
            <person name="Beletsky A.V."/>
            <person name="Vlasova K.G."/>
            <person name="Novikov A.A."/>
            <person name="Shcherbakova V.A."/>
            <person name="Mardanov A.V."/>
            <person name="Ravin N.V."/>
        </authorList>
    </citation>
    <scope>NUCLEOTIDE SEQUENCE [LARGE SCALE GENOMIC DNA]</scope>
    <source>
        <strain evidence="1 2">L945</strain>
    </source>
</reference>
<proteinExistence type="predicted"/>
<gene>
    <name evidence="1" type="ORF">U7230_10245</name>
</gene>
<dbReference type="RefSeq" id="WP_324715748.1">
    <property type="nucleotide sequence ID" value="NZ_CP141615.1"/>
</dbReference>